<keyword evidence="2" id="KW-0732">Signal</keyword>
<dbReference type="RefSeq" id="WP_186994274.1">
    <property type="nucleotide sequence ID" value="NZ_JACOQG010000003.1"/>
</dbReference>
<dbReference type="CDD" id="cd00229">
    <property type="entry name" value="SGNH_hydrolase"/>
    <property type="match status" value="1"/>
</dbReference>
<dbReference type="InterPro" id="IPR018337">
    <property type="entry name" value="Cell_wall/Cho-bd_repeat"/>
</dbReference>
<evidence type="ECO:0000256" key="2">
    <source>
        <dbReference type="SAM" id="SignalP"/>
    </source>
</evidence>
<organism evidence="3 4">
    <name type="scientific">Blautia difficilis</name>
    <dbReference type="NCBI Taxonomy" id="2763027"/>
    <lineage>
        <taxon>Bacteria</taxon>
        <taxon>Bacillati</taxon>
        <taxon>Bacillota</taxon>
        <taxon>Clostridia</taxon>
        <taxon>Lachnospirales</taxon>
        <taxon>Lachnospiraceae</taxon>
        <taxon>Blautia</taxon>
    </lineage>
</organism>
<accession>A0ABR7IFI6</accession>
<keyword evidence="1" id="KW-0677">Repeat</keyword>
<dbReference type="SUPFAM" id="SSF52266">
    <property type="entry name" value="SGNH hydrolase"/>
    <property type="match status" value="1"/>
</dbReference>
<dbReference type="SUPFAM" id="SSF69360">
    <property type="entry name" value="Cell wall binding repeat"/>
    <property type="match status" value="1"/>
</dbReference>
<dbReference type="Proteomes" id="UP000649826">
    <property type="component" value="Unassembled WGS sequence"/>
</dbReference>
<comment type="caution">
    <text evidence="3">The sequence shown here is derived from an EMBL/GenBank/DDBJ whole genome shotgun (WGS) entry which is preliminary data.</text>
</comment>
<name>A0ABR7IFI6_9FIRM</name>
<evidence type="ECO:0000313" key="4">
    <source>
        <dbReference type="Proteomes" id="UP000649826"/>
    </source>
</evidence>
<dbReference type="InterPro" id="IPR036514">
    <property type="entry name" value="SGNH_hydro_sf"/>
</dbReference>
<keyword evidence="4" id="KW-1185">Reference proteome</keyword>
<reference evidence="3 4" key="1">
    <citation type="submission" date="2020-08" db="EMBL/GenBank/DDBJ databases">
        <title>Genome public.</title>
        <authorList>
            <person name="Liu C."/>
            <person name="Sun Q."/>
        </authorList>
    </citation>
    <scope>NUCLEOTIDE SEQUENCE [LARGE SCALE GENOMIC DNA]</scope>
    <source>
        <strain evidence="3 4">M29</strain>
    </source>
</reference>
<protein>
    <recommendedName>
        <fullName evidence="5">Toxin A</fullName>
    </recommendedName>
</protein>
<sequence length="337" mass="38359">MKKKKFRKKGLFALLLLCLFIMSASVTVSAATNLLTSVKQAKEGTWKRDTQGRKYVYTDGRYPKSRWLKVKGKCYSFDAHGYVETGWKDYKGERYYLSEVKGKEGQLLTGLQKVKGKTYYLSKTSGQLLHGWQMINGKRYYFGKKTGAMSKKKWIGSRYVSSDGSVTKVKQTSKSRLIILGDCRVASMRDCRIGNAIYIGKVSMGYNWLKSTAGPMLESYLASYPESTVVFGFGLNDYLYQQANYLTYYRSFIASHPRANIYLMSINPVIGVGAYNVSNATIRPFNDALRNNFPDNYLDCFGHLQKVGYYAADGQHYNTATYRKIYDYIVKATGWVS</sequence>
<feature type="signal peptide" evidence="2">
    <location>
        <begin position="1"/>
        <end position="30"/>
    </location>
</feature>
<dbReference type="Gene3D" id="3.40.50.1110">
    <property type="entry name" value="SGNH hydrolase"/>
    <property type="match status" value="1"/>
</dbReference>
<dbReference type="EMBL" id="JACOQG010000003">
    <property type="protein sequence ID" value="MBC5778765.1"/>
    <property type="molecule type" value="Genomic_DNA"/>
</dbReference>
<proteinExistence type="predicted"/>
<feature type="chain" id="PRO_5046032588" description="Toxin A" evidence="2">
    <location>
        <begin position="31"/>
        <end position="337"/>
    </location>
</feature>
<evidence type="ECO:0000313" key="3">
    <source>
        <dbReference type="EMBL" id="MBC5778765.1"/>
    </source>
</evidence>
<gene>
    <name evidence="3" type="ORF">H8Z82_03640</name>
</gene>
<evidence type="ECO:0000256" key="1">
    <source>
        <dbReference type="ARBA" id="ARBA00022737"/>
    </source>
</evidence>
<dbReference type="Pfam" id="PF19127">
    <property type="entry name" value="Choline_bind_3"/>
    <property type="match status" value="1"/>
</dbReference>
<evidence type="ECO:0008006" key="5">
    <source>
        <dbReference type="Google" id="ProtNLM"/>
    </source>
</evidence>
<dbReference type="Gene3D" id="2.10.270.10">
    <property type="entry name" value="Cholin Binding"/>
    <property type="match status" value="1"/>
</dbReference>